<reference evidence="1 2" key="1">
    <citation type="journal article" date="2017" name="BMC Genomics">
        <title>Comparative genomic and phylogenomic analyses of the Bifidobacteriaceae family.</title>
        <authorList>
            <person name="Lugli G.A."/>
            <person name="Milani C."/>
            <person name="Turroni F."/>
            <person name="Duranti S."/>
            <person name="Mancabelli L."/>
            <person name="Mangifesta M."/>
            <person name="Ferrario C."/>
            <person name="Modesto M."/>
            <person name="Mattarelli P."/>
            <person name="Jiri K."/>
            <person name="van Sinderen D."/>
            <person name="Ventura M."/>
        </authorList>
    </citation>
    <scope>NUCLEOTIDE SEQUENCE [LARGE SCALE GENOMIC DNA]</scope>
    <source>
        <strain evidence="1 2">DSM 24744</strain>
    </source>
</reference>
<keyword evidence="2" id="KW-1185">Reference proteome</keyword>
<organism evidence="1 2">
    <name type="scientific">Pseudoscardovia suis</name>
    <dbReference type="NCBI Taxonomy" id="987063"/>
    <lineage>
        <taxon>Bacteria</taxon>
        <taxon>Bacillati</taxon>
        <taxon>Actinomycetota</taxon>
        <taxon>Actinomycetes</taxon>
        <taxon>Bifidobacteriales</taxon>
        <taxon>Bifidobacteriaceae</taxon>
        <taxon>Pseudoscardovia</taxon>
    </lineage>
</organism>
<accession>A0A261F4B0</accession>
<dbReference type="AlphaFoldDB" id="A0A261F4B0"/>
<protein>
    <submittedName>
        <fullName evidence="1">Uncharacterized protein</fullName>
    </submittedName>
</protein>
<gene>
    <name evidence="1" type="ORF">PSSU_0070</name>
</gene>
<comment type="caution">
    <text evidence="1">The sequence shown here is derived from an EMBL/GenBank/DDBJ whole genome shotgun (WGS) entry which is preliminary data.</text>
</comment>
<evidence type="ECO:0000313" key="2">
    <source>
        <dbReference type="Proteomes" id="UP000216454"/>
    </source>
</evidence>
<dbReference type="EMBL" id="MWWQ01000001">
    <property type="protein sequence ID" value="OZG53967.1"/>
    <property type="molecule type" value="Genomic_DNA"/>
</dbReference>
<proteinExistence type="predicted"/>
<dbReference type="Proteomes" id="UP000216454">
    <property type="component" value="Unassembled WGS sequence"/>
</dbReference>
<name>A0A261F4B0_9BIFI</name>
<sequence length="75" mass="7831">MTSDIQPQTCKRGATDVRIATGCALLFMDIVAGTFTELCTAKPQSAPRSIRGGVGRAASAQSCLPLTSWDQTLAS</sequence>
<evidence type="ECO:0000313" key="1">
    <source>
        <dbReference type="EMBL" id="OZG53967.1"/>
    </source>
</evidence>